<organism evidence="2 3">
    <name type="scientific">Colletotrichum sojae</name>
    <dbReference type="NCBI Taxonomy" id="2175907"/>
    <lineage>
        <taxon>Eukaryota</taxon>
        <taxon>Fungi</taxon>
        <taxon>Dikarya</taxon>
        <taxon>Ascomycota</taxon>
        <taxon>Pezizomycotina</taxon>
        <taxon>Sordariomycetes</taxon>
        <taxon>Hypocreomycetidae</taxon>
        <taxon>Glomerellales</taxon>
        <taxon>Glomerellaceae</taxon>
        <taxon>Colletotrichum</taxon>
        <taxon>Colletotrichum orchidearum species complex</taxon>
    </lineage>
</organism>
<feature type="compositionally biased region" description="Polar residues" evidence="1">
    <location>
        <begin position="224"/>
        <end position="233"/>
    </location>
</feature>
<accession>A0A8H6JGX9</accession>
<feature type="compositionally biased region" description="Basic residues" evidence="1">
    <location>
        <begin position="121"/>
        <end position="130"/>
    </location>
</feature>
<feature type="region of interest" description="Disordered" evidence="1">
    <location>
        <begin position="121"/>
        <end position="148"/>
    </location>
</feature>
<dbReference type="Proteomes" id="UP000652219">
    <property type="component" value="Unassembled WGS sequence"/>
</dbReference>
<dbReference type="EMBL" id="WIGN01000058">
    <property type="protein sequence ID" value="KAF6812907.1"/>
    <property type="molecule type" value="Genomic_DNA"/>
</dbReference>
<evidence type="ECO:0000313" key="2">
    <source>
        <dbReference type="EMBL" id="KAF6812907.1"/>
    </source>
</evidence>
<comment type="caution">
    <text evidence="2">The sequence shown here is derived from an EMBL/GenBank/DDBJ whole genome shotgun (WGS) entry which is preliminary data.</text>
</comment>
<keyword evidence="3" id="KW-1185">Reference proteome</keyword>
<dbReference type="AlphaFoldDB" id="A0A8H6JGX9"/>
<feature type="region of interest" description="Disordered" evidence="1">
    <location>
        <begin position="205"/>
        <end position="233"/>
    </location>
</feature>
<protein>
    <submittedName>
        <fullName evidence="2">Uncharacterized protein</fullName>
    </submittedName>
</protein>
<gene>
    <name evidence="2" type="ORF">CSOJ01_04907</name>
</gene>
<reference evidence="2 3" key="1">
    <citation type="journal article" date="2020" name="Phytopathology">
        <title>Genome Sequence Resources of Colletotrichum truncatum, C. plurivorum, C. musicola, and C. sojae: Four Species Pathogenic to Soybean (Glycine max).</title>
        <authorList>
            <person name="Rogerio F."/>
            <person name="Boufleur T.R."/>
            <person name="Ciampi-Guillardi M."/>
            <person name="Sukno S.A."/>
            <person name="Thon M.R."/>
            <person name="Massola Junior N.S."/>
            <person name="Baroncelli R."/>
        </authorList>
    </citation>
    <scope>NUCLEOTIDE SEQUENCE [LARGE SCALE GENOMIC DNA]</scope>
    <source>
        <strain evidence="2 3">LFN0009</strain>
    </source>
</reference>
<proteinExistence type="predicted"/>
<evidence type="ECO:0000256" key="1">
    <source>
        <dbReference type="SAM" id="MobiDB-lite"/>
    </source>
</evidence>
<evidence type="ECO:0000313" key="3">
    <source>
        <dbReference type="Proteomes" id="UP000652219"/>
    </source>
</evidence>
<name>A0A8H6JGX9_9PEZI</name>
<sequence>MGVGRFHHHMSTAAAAGRRYISTPISTIATSSHRTDRYSLASIAHAIQRQEGPLFRLWCLWYSTPYHLRVAQELTVSQPALAAYYSPHLPSNSLGVWLIDCPDCKAATCNLRLAPPATHHYHYHGHHQRKPTPPEQDNHRTPPTSSKLLSRPIVSPLFCGWYNLHNVVPRLADVLRRLAFSGLLLSAGLFLAPSQVSAVSFHFKPLPTPDRPTDVDPTGYAPSPSASIQSTAVSALHCSASHPAPG</sequence>